<dbReference type="Pfam" id="PF02932">
    <property type="entry name" value="Neur_chan_memb"/>
    <property type="match status" value="1"/>
</dbReference>
<feature type="transmembrane region" description="Helical" evidence="18">
    <location>
        <begin position="406"/>
        <end position="424"/>
    </location>
</feature>
<dbReference type="SUPFAM" id="SSF90112">
    <property type="entry name" value="Neurotransmitter-gated ion-channel transmembrane pore"/>
    <property type="match status" value="1"/>
</dbReference>
<proteinExistence type="inferred from homology"/>
<dbReference type="InterPro" id="IPR038050">
    <property type="entry name" value="Neuro_actylchol_rec"/>
</dbReference>
<keyword evidence="8 18" id="KW-0472">Membrane</keyword>
<reference evidence="23" key="3">
    <citation type="submission" date="2015-06" db="UniProtKB">
        <authorList>
            <consortium name="EnsemblMetazoa"/>
        </authorList>
    </citation>
    <scope>IDENTIFICATION</scope>
</reference>
<protein>
    <recommendedName>
        <fullName evidence="25">Neurotransmitter-gated ion-channel ligand-binding domain-containing protein</fullName>
    </recommendedName>
</protein>
<dbReference type="PROSITE" id="PS00236">
    <property type="entry name" value="NEUROTR_ION_CHANNEL"/>
    <property type="match status" value="1"/>
</dbReference>
<comment type="subcellular location">
    <subcellularLocation>
        <location evidence="17">Postsynaptic cell membrane</location>
        <topology evidence="17">Multi-pass membrane protein</topology>
    </subcellularLocation>
</comment>
<dbReference type="GO" id="GO:0034707">
    <property type="term" value="C:chloride channel complex"/>
    <property type="evidence" value="ECO:0007669"/>
    <property type="project" value="UniProtKB-KW"/>
</dbReference>
<evidence type="ECO:0000256" key="1">
    <source>
        <dbReference type="ARBA" id="ARBA00022448"/>
    </source>
</evidence>
<keyword evidence="11" id="KW-0869">Chloride channel</keyword>
<dbReference type="InterPro" id="IPR006028">
    <property type="entry name" value="GABAA/Glycine_rcpt"/>
</dbReference>
<feature type="transmembrane region" description="Helical" evidence="18">
    <location>
        <begin position="298"/>
        <end position="320"/>
    </location>
</feature>
<keyword evidence="10" id="KW-0675">Receptor</keyword>
<dbReference type="EnsemblMetazoa" id="CapteT3932">
    <property type="protein sequence ID" value="CapteP3932"/>
    <property type="gene ID" value="CapteG3932"/>
</dbReference>
<keyword evidence="6" id="KW-0770">Synapse</keyword>
<dbReference type="EMBL" id="KB302105">
    <property type="protein sequence ID" value="ELU04795.1"/>
    <property type="molecule type" value="Genomic_DNA"/>
</dbReference>
<dbReference type="HOGENOM" id="CLU_010920_2_2_1"/>
<dbReference type="InterPro" id="IPR036719">
    <property type="entry name" value="Neuro-gated_channel_TM_sf"/>
</dbReference>
<evidence type="ECO:0000256" key="12">
    <source>
        <dbReference type="ARBA" id="ARBA00023180"/>
    </source>
</evidence>
<dbReference type="PANTHER" id="PTHR18945">
    <property type="entry name" value="NEUROTRANSMITTER GATED ION CHANNEL"/>
    <property type="match status" value="1"/>
</dbReference>
<evidence type="ECO:0000256" key="6">
    <source>
        <dbReference type="ARBA" id="ARBA00023018"/>
    </source>
</evidence>
<evidence type="ECO:0000256" key="16">
    <source>
        <dbReference type="ARBA" id="ARBA00023303"/>
    </source>
</evidence>
<name>R7UF03_CAPTE</name>
<evidence type="ECO:0000256" key="4">
    <source>
        <dbReference type="ARBA" id="ARBA00022729"/>
    </source>
</evidence>
<dbReference type="SUPFAM" id="SSF63712">
    <property type="entry name" value="Nicotinic receptor ligand binding domain-like"/>
    <property type="match status" value="1"/>
</dbReference>
<dbReference type="NCBIfam" id="TIGR00860">
    <property type="entry name" value="LIC"/>
    <property type="match status" value="1"/>
</dbReference>
<keyword evidence="4" id="KW-0732">Signal</keyword>
<dbReference type="FunFam" id="2.70.170.10:FF:000043">
    <property type="entry name" value="Gamma-aminobutyric acid receptor alpha-like"/>
    <property type="match status" value="1"/>
</dbReference>
<dbReference type="GO" id="GO:0045211">
    <property type="term" value="C:postsynaptic membrane"/>
    <property type="evidence" value="ECO:0007669"/>
    <property type="project" value="UniProtKB-SubCell"/>
</dbReference>
<dbReference type="EMBL" id="AMQN01008064">
    <property type="status" value="NOT_ANNOTATED_CDS"/>
    <property type="molecule type" value="Genomic_DNA"/>
</dbReference>
<comment type="similarity">
    <text evidence="18">Belongs to the ligand-gated ion channel (TC 1.A.9) family.</text>
</comment>
<reference evidence="24" key="1">
    <citation type="submission" date="2012-12" db="EMBL/GenBank/DDBJ databases">
        <authorList>
            <person name="Hellsten U."/>
            <person name="Grimwood J."/>
            <person name="Chapman J.A."/>
            <person name="Shapiro H."/>
            <person name="Aerts A."/>
            <person name="Otillar R.P."/>
            <person name="Terry A.Y."/>
            <person name="Boore J.L."/>
            <person name="Simakov O."/>
            <person name="Marletaz F."/>
            <person name="Cho S.-J."/>
            <person name="Edsinger-Gonzales E."/>
            <person name="Havlak P."/>
            <person name="Kuo D.-H."/>
            <person name="Larsson T."/>
            <person name="Lv J."/>
            <person name="Arendt D."/>
            <person name="Savage R."/>
            <person name="Osoegawa K."/>
            <person name="de Jong P."/>
            <person name="Lindberg D.R."/>
            <person name="Seaver E.C."/>
            <person name="Weisblat D.A."/>
            <person name="Putnam N.H."/>
            <person name="Grigoriev I.V."/>
            <person name="Rokhsar D.S."/>
        </authorList>
    </citation>
    <scope>NUCLEOTIDE SEQUENCE</scope>
    <source>
        <strain evidence="24">I ESC-2004</strain>
    </source>
</reference>
<evidence type="ECO:0000313" key="23">
    <source>
        <dbReference type="EnsemblMetazoa" id="CapteP3932"/>
    </source>
</evidence>
<dbReference type="OrthoDB" id="203862at2759"/>
<dbReference type="Gene3D" id="1.20.58.390">
    <property type="entry name" value="Neurotransmitter-gated ion-channel transmembrane domain"/>
    <property type="match status" value="1"/>
</dbReference>
<dbReference type="FunCoup" id="R7UF03">
    <property type="interactions" value="133"/>
</dbReference>
<keyword evidence="5 18" id="KW-1133">Transmembrane helix</keyword>
<keyword evidence="7 18" id="KW-0406">Ion transport</keyword>
<dbReference type="GO" id="GO:0004890">
    <property type="term" value="F:GABA-A receptor activity"/>
    <property type="evidence" value="ECO:0007669"/>
    <property type="project" value="InterPro"/>
</dbReference>
<keyword evidence="12" id="KW-0325">Glycoprotein</keyword>
<dbReference type="InterPro" id="IPR006029">
    <property type="entry name" value="Neurotrans-gated_channel_TM"/>
</dbReference>
<keyword evidence="1 18" id="KW-0813">Transport</keyword>
<dbReference type="Pfam" id="PF02931">
    <property type="entry name" value="Neur_chan_LBD"/>
    <property type="match status" value="1"/>
</dbReference>
<evidence type="ECO:0000256" key="13">
    <source>
        <dbReference type="ARBA" id="ARBA00023214"/>
    </source>
</evidence>
<feature type="domain" description="Neurotransmitter-gated ion-channel transmembrane" evidence="21">
    <location>
        <begin position="240"/>
        <end position="327"/>
    </location>
</feature>
<dbReference type="InterPro" id="IPR006201">
    <property type="entry name" value="Neur_channel"/>
</dbReference>
<organism evidence="22">
    <name type="scientific">Capitella teleta</name>
    <name type="common">Polychaete worm</name>
    <dbReference type="NCBI Taxonomy" id="283909"/>
    <lineage>
        <taxon>Eukaryota</taxon>
        <taxon>Metazoa</taxon>
        <taxon>Spiralia</taxon>
        <taxon>Lophotrochozoa</taxon>
        <taxon>Annelida</taxon>
        <taxon>Polychaeta</taxon>
        <taxon>Sedentaria</taxon>
        <taxon>Scolecida</taxon>
        <taxon>Capitellidae</taxon>
        <taxon>Capitella</taxon>
    </lineage>
</organism>
<dbReference type="InterPro" id="IPR001390">
    <property type="entry name" value="GABAAa_rcpt"/>
</dbReference>
<evidence type="ECO:0000256" key="14">
    <source>
        <dbReference type="ARBA" id="ARBA00023257"/>
    </source>
</evidence>
<comment type="caution">
    <text evidence="18">Lacks conserved residue(s) required for the propagation of feature annotation.</text>
</comment>
<dbReference type="GO" id="GO:0005254">
    <property type="term" value="F:chloride channel activity"/>
    <property type="evidence" value="ECO:0007669"/>
    <property type="project" value="UniProtKB-KW"/>
</dbReference>
<dbReference type="STRING" id="283909.R7UF03"/>
<dbReference type="CDD" id="cd19049">
    <property type="entry name" value="LGIC_TM_anion"/>
    <property type="match status" value="1"/>
</dbReference>
<evidence type="ECO:0000256" key="15">
    <source>
        <dbReference type="ARBA" id="ARBA00023286"/>
    </source>
</evidence>
<dbReference type="InterPro" id="IPR006202">
    <property type="entry name" value="Neur_chan_lig-bd"/>
</dbReference>
<dbReference type="Gene3D" id="2.70.170.10">
    <property type="entry name" value="Neurotransmitter-gated ion-channel ligand-binding domain"/>
    <property type="match status" value="1"/>
</dbReference>
<evidence type="ECO:0000256" key="10">
    <source>
        <dbReference type="ARBA" id="ARBA00023170"/>
    </source>
</evidence>
<evidence type="ECO:0000256" key="7">
    <source>
        <dbReference type="ARBA" id="ARBA00023065"/>
    </source>
</evidence>
<evidence type="ECO:0000313" key="22">
    <source>
        <dbReference type="EMBL" id="ELU04795.1"/>
    </source>
</evidence>
<dbReference type="CDD" id="cd19007">
    <property type="entry name" value="LGIC_ECD_GABAR_GRD-like"/>
    <property type="match status" value="1"/>
</dbReference>
<dbReference type="PRINTS" id="PR00253">
    <property type="entry name" value="GABAARECEPTR"/>
</dbReference>
<keyword evidence="16 18" id="KW-0407">Ion channel</keyword>
<dbReference type="InterPro" id="IPR036734">
    <property type="entry name" value="Neur_chan_lig-bd_sf"/>
</dbReference>
<keyword evidence="3 18" id="KW-0812">Transmembrane</keyword>
<evidence type="ECO:0000256" key="3">
    <source>
        <dbReference type="ARBA" id="ARBA00022692"/>
    </source>
</evidence>
<gene>
    <name evidence="22" type="ORF">CAPTEDRAFT_3932</name>
</gene>
<evidence type="ECO:0000313" key="24">
    <source>
        <dbReference type="Proteomes" id="UP000014760"/>
    </source>
</evidence>
<dbReference type="Proteomes" id="UP000014760">
    <property type="component" value="Unassembled WGS sequence"/>
</dbReference>
<sequence>MEVTVDCRWTSASATAAHMVDNTTQLLDELLQGYDSRLRPGFGGRPTVVDVNINVRSMGPISETDMAYQLDCYFRQSWVDTRLMFRNDSPLRTLNVSVYVLEKIWKPDTSFFNGRRSHLHTVTTPNKLLRINRDGRILYSMRLTIKASCPMHLENFPMDTQSCPLKFGSHGYTSSDVQYVWTYGPDASIKLAADMQMSQFDLIESPAHNETDIKFGDEGSTVLVANFVLRRHMGYFLINLYVPCSLLVIISWVGFWINREATADRIALGITTVLTMAFVGIDNRGDLPKVSYSTALDYFVGVCFAFVLAAIIQFAGVHFFTKHGTPRNGDPQRPVHTQQPVRRRNPHQRISTTAQLPSHVTPITKESCLSKFWHCLIGSSHYRTMKLLQSTQRVNSVSSIDRTARALFPFLFVSFHVFYWTSYLSKGSPVLL</sequence>
<keyword evidence="14" id="KW-0628">Postsynaptic cell membrane</keyword>
<evidence type="ECO:0000256" key="8">
    <source>
        <dbReference type="ARBA" id="ARBA00023136"/>
    </source>
</evidence>
<feature type="transmembrane region" description="Helical" evidence="18">
    <location>
        <begin position="236"/>
        <end position="257"/>
    </location>
</feature>
<evidence type="ECO:0000256" key="11">
    <source>
        <dbReference type="ARBA" id="ARBA00023173"/>
    </source>
</evidence>
<evidence type="ECO:0000256" key="2">
    <source>
        <dbReference type="ARBA" id="ARBA00022475"/>
    </source>
</evidence>
<evidence type="ECO:0000256" key="19">
    <source>
        <dbReference type="SAM" id="MobiDB-lite"/>
    </source>
</evidence>
<evidence type="ECO:0000259" key="21">
    <source>
        <dbReference type="Pfam" id="PF02932"/>
    </source>
</evidence>
<feature type="domain" description="Neurotransmitter-gated ion-channel ligand-binding" evidence="20">
    <location>
        <begin position="24"/>
        <end position="233"/>
    </location>
</feature>
<keyword evidence="15" id="KW-1071">Ligand-gated ion channel</keyword>
<evidence type="ECO:0000256" key="5">
    <source>
        <dbReference type="ARBA" id="ARBA00022989"/>
    </source>
</evidence>
<dbReference type="InterPro" id="IPR018000">
    <property type="entry name" value="Neurotransmitter_ion_chnl_CS"/>
</dbReference>
<evidence type="ECO:0008006" key="25">
    <source>
        <dbReference type="Google" id="ProtNLM"/>
    </source>
</evidence>
<evidence type="ECO:0000256" key="9">
    <source>
        <dbReference type="ARBA" id="ARBA00023157"/>
    </source>
</evidence>
<reference evidence="22 24" key="2">
    <citation type="journal article" date="2013" name="Nature">
        <title>Insights into bilaterian evolution from three spiralian genomes.</title>
        <authorList>
            <person name="Simakov O."/>
            <person name="Marletaz F."/>
            <person name="Cho S.J."/>
            <person name="Edsinger-Gonzales E."/>
            <person name="Havlak P."/>
            <person name="Hellsten U."/>
            <person name="Kuo D.H."/>
            <person name="Larsson T."/>
            <person name="Lv J."/>
            <person name="Arendt D."/>
            <person name="Savage R."/>
            <person name="Osoegawa K."/>
            <person name="de Jong P."/>
            <person name="Grimwood J."/>
            <person name="Chapman J.A."/>
            <person name="Shapiro H."/>
            <person name="Aerts A."/>
            <person name="Otillar R.P."/>
            <person name="Terry A.Y."/>
            <person name="Boore J.L."/>
            <person name="Grigoriev I.V."/>
            <person name="Lindberg D.R."/>
            <person name="Seaver E.C."/>
            <person name="Weisblat D.A."/>
            <person name="Putnam N.H."/>
            <person name="Rokhsar D.S."/>
        </authorList>
    </citation>
    <scope>NUCLEOTIDE SEQUENCE</scope>
    <source>
        <strain evidence="22 24">I ESC-2004</strain>
    </source>
</reference>
<evidence type="ECO:0000256" key="17">
    <source>
        <dbReference type="ARBA" id="ARBA00034104"/>
    </source>
</evidence>
<keyword evidence="2" id="KW-1003">Cell membrane</keyword>
<dbReference type="OMA" id="QVVYFHL"/>
<evidence type="ECO:0000256" key="18">
    <source>
        <dbReference type="RuleBase" id="RU000687"/>
    </source>
</evidence>
<feature type="region of interest" description="Disordered" evidence="19">
    <location>
        <begin position="325"/>
        <end position="349"/>
    </location>
</feature>
<dbReference type="PRINTS" id="PR00252">
    <property type="entry name" value="NRIONCHANNEL"/>
</dbReference>
<evidence type="ECO:0000259" key="20">
    <source>
        <dbReference type="Pfam" id="PF02931"/>
    </source>
</evidence>
<accession>R7UF03</accession>
<dbReference type="PRINTS" id="PR01079">
    <property type="entry name" value="GABAARALPHA"/>
</dbReference>
<keyword evidence="24" id="KW-1185">Reference proteome</keyword>
<dbReference type="AlphaFoldDB" id="R7UF03"/>
<dbReference type="GO" id="GO:0005230">
    <property type="term" value="F:extracellular ligand-gated monoatomic ion channel activity"/>
    <property type="evidence" value="ECO:0007669"/>
    <property type="project" value="InterPro"/>
</dbReference>
<keyword evidence="13" id="KW-0868">Chloride</keyword>
<keyword evidence="9" id="KW-1015">Disulfide bond</keyword>